<evidence type="ECO:0000256" key="2">
    <source>
        <dbReference type="ARBA" id="ARBA00022833"/>
    </source>
</evidence>
<feature type="binding site" evidence="3">
    <location>
        <position position="95"/>
    </location>
    <ligand>
        <name>Zn(2+)</name>
        <dbReference type="ChEBI" id="CHEBI:29105"/>
    </ligand>
</feature>
<keyword evidence="8" id="KW-1185">Reference proteome</keyword>
<keyword evidence="2 3" id="KW-0862">Zinc</keyword>
<dbReference type="CDD" id="cd07010">
    <property type="entry name" value="cupin_PMI_type_I_N_bac"/>
    <property type="match status" value="1"/>
</dbReference>
<gene>
    <name evidence="6" type="ORF">GKD88_10950</name>
    <name evidence="5" type="ORF">GKE08_11150</name>
</gene>
<dbReference type="Proteomes" id="UP000433575">
    <property type="component" value="Unassembled WGS sequence"/>
</dbReference>
<dbReference type="OrthoDB" id="9808275at2"/>
<evidence type="ECO:0000313" key="6">
    <source>
        <dbReference type="EMBL" id="MSC33638.1"/>
    </source>
</evidence>
<dbReference type="Proteomes" id="UP000480929">
    <property type="component" value="Unassembled WGS sequence"/>
</dbReference>
<comment type="caution">
    <text evidence="5">The sequence shown here is derived from an EMBL/GenBank/DDBJ whole genome shotgun (WGS) entry which is preliminary data.</text>
</comment>
<evidence type="ECO:0000256" key="3">
    <source>
        <dbReference type="PIRSR" id="PIRSR036894-1"/>
    </source>
</evidence>
<dbReference type="InterPro" id="IPR014628">
    <property type="entry name" value="Man6P_isomerase_Firm_short"/>
</dbReference>
<dbReference type="InterPro" id="IPR011051">
    <property type="entry name" value="RmlC_Cupin_sf"/>
</dbReference>
<dbReference type="GO" id="GO:0005975">
    <property type="term" value="P:carbohydrate metabolic process"/>
    <property type="evidence" value="ECO:0007669"/>
    <property type="project" value="InterPro"/>
</dbReference>
<feature type="binding site" evidence="3">
    <location>
        <position position="169"/>
    </location>
    <ligand>
        <name>Zn(2+)</name>
        <dbReference type="ChEBI" id="CHEBI:29105"/>
    </ligand>
</feature>
<protein>
    <submittedName>
        <fullName evidence="5">Mannose-6-phosphate isomerase</fullName>
    </submittedName>
</protein>
<dbReference type="PIRSF" id="PIRSF036894">
    <property type="entry name" value="PMI_Firm_short"/>
    <property type="match status" value="1"/>
</dbReference>
<dbReference type="Gene3D" id="2.60.120.10">
    <property type="entry name" value="Jelly Rolls"/>
    <property type="match status" value="2"/>
</dbReference>
<feature type="binding site" evidence="3">
    <location>
        <position position="112"/>
    </location>
    <ligand>
        <name>Zn(2+)</name>
        <dbReference type="ChEBI" id="CHEBI:29105"/>
    </ligand>
</feature>
<evidence type="ECO:0000256" key="1">
    <source>
        <dbReference type="ARBA" id="ARBA00022723"/>
    </source>
</evidence>
<accession>A0A6N7S7M0</accession>
<dbReference type="SUPFAM" id="SSF51182">
    <property type="entry name" value="RmlC-like cupins"/>
    <property type="match status" value="1"/>
</dbReference>
<feature type="active site" evidence="4">
    <location>
        <position position="189"/>
    </location>
</feature>
<sequence length="312" mass="36049">MEKKIYKIEPVFEQRIWGTQALRTKYHYETELENIAEVYNVCAMPGHLDNVVTGTGLHLSDFYKQNRELFGIQCEIMPVEVCMAHSDSYLSIQLHPDDAYALKTEGSRGRPEGWVILEGPEKNRMVIGHHAQTQAEFEQWTKEKNWDRLFRYIEMQSGQYIHVPAGSLHAFCQGAIAVAFSTNADITYRLYDFDRIDPKTGKERELHIQQVFDNIRIPDDTLNAFWPEKTKAEGCEITRFYDEKNVYTAGRIQVAEQGFFETEAFMFYVCANGSGRINDCEIKAGETVFVPCRFGKIEICGNLDLMTITYRE</sequence>
<dbReference type="PANTHER" id="PTHR42742">
    <property type="entry name" value="TRANSCRIPTIONAL REPRESSOR MPRA"/>
    <property type="match status" value="1"/>
</dbReference>
<dbReference type="InterPro" id="IPR051804">
    <property type="entry name" value="Carb_Metab_Reg_Kinase/Isom"/>
</dbReference>
<proteinExistence type="predicted"/>
<dbReference type="AlphaFoldDB" id="A0A6N7S7M0"/>
<evidence type="ECO:0000313" key="8">
    <source>
        <dbReference type="Proteomes" id="UP000480929"/>
    </source>
</evidence>
<dbReference type="RefSeq" id="WP_154239040.1">
    <property type="nucleotide sequence ID" value="NZ_CALJPI010000214.1"/>
</dbReference>
<keyword evidence="1 3" id="KW-0479">Metal-binding</keyword>
<dbReference type="GO" id="GO:0004476">
    <property type="term" value="F:mannose-6-phosphate isomerase activity"/>
    <property type="evidence" value="ECO:0007669"/>
    <property type="project" value="InterPro"/>
</dbReference>
<evidence type="ECO:0000313" key="5">
    <source>
        <dbReference type="EMBL" id="MSA89883.1"/>
    </source>
</evidence>
<dbReference type="PANTHER" id="PTHR42742:SF3">
    <property type="entry name" value="FRUCTOKINASE"/>
    <property type="match status" value="1"/>
</dbReference>
<evidence type="ECO:0000313" key="7">
    <source>
        <dbReference type="Proteomes" id="UP000433575"/>
    </source>
</evidence>
<reference evidence="7 8" key="1">
    <citation type="journal article" date="2019" name="Nat. Med.">
        <title>A library of human gut bacterial isolates paired with longitudinal multiomics data enables mechanistic microbiome research.</title>
        <authorList>
            <person name="Poyet M."/>
            <person name="Groussin M."/>
            <person name="Gibbons S.M."/>
            <person name="Avila-Pacheco J."/>
            <person name="Jiang X."/>
            <person name="Kearney S.M."/>
            <person name="Perrotta A.R."/>
            <person name="Berdy B."/>
            <person name="Zhao S."/>
            <person name="Lieberman T.D."/>
            <person name="Swanson P.K."/>
            <person name="Smith M."/>
            <person name="Roesemann S."/>
            <person name="Alexander J.E."/>
            <person name="Rich S.A."/>
            <person name="Livny J."/>
            <person name="Vlamakis H."/>
            <person name="Clish C."/>
            <person name="Bullock K."/>
            <person name="Deik A."/>
            <person name="Scott J."/>
            <person name="Pierce K.A."/>
            <person name="Xavier R.J."/>
            <person name="Alm E.J."/>
        </authorList>
    </citation>
    <scope>NUCLEOTIDE SEQUENCE [LARGE SCALE GENOMIC DNA]</scope>
    <source>
        <strain evidence="5 7">BIOML-A4</strain>
        <strain evidence="6 8">BIOML-A5</strain>
    </source>
</reference>
<name>A0A6N7S7M0_9FIRM</name>
<evidence type="ECO:0000256" key="4">
    <source>
        <dbReference type="PIRSR" id="PIRSR036894-2"/>
    </source>
</evidence>
<keyword evidence="5" id="KW-0413">Isomerase</keyword>
<dbReference type="GO" id="GO:0046872">
    <property type="term" value="F:metal ion binding"/>
    <property type="evidence" value="ECO:0007669"/>
    <property type="project" value="UniProtKB-KW"/>
</dbReference>
<organism evidence="5 7">
    <name type="scientific">Holdemania massiliensis</name>
    <dbReference type="NCBI Taxonomy" id="1468449"/>
    <lineage>
        <taxon>Bacteria</taxon>
        <taxon>Bacillati</taxon>
        <taxon>Bacillota</taxon>
        <taxon>Erysipelotrichia</taxon>
        <taxon>Erysipelotrichales</taxon>
        <taxon>Erysipelotrichaceae</taxon>
        <taxon>Holdemania</taxon>
    </lineage>
</organism>
<dbReference type="EMBL" id="WKPJ01000017">
    <property type="protein sequence ID" value="MSA89883.1"/>
    <property type="molecule type" value="Genomic_DNA"/>
</dbReference>
<dbReference type="EMBL" id="WKPI01000019">
    <property type="protein sequence ID" value="MSC33638.1"/>
    <property type="molecule type" value="Genomic_DNA"/>
</dbReference>
<dbReference type="InterPro" id="IPR014710">
    <property type="entry name" value="RmlC-like_jellyroll"/>
</dbReference>
<comment type="cofactor">
    <cofactor evidence="3">
        <name>Zn(2+)</name>
        <dbReference type="ChEBI" id="CHEBI:29105"/>
    </cofactor>
    <text evidence="3">Binds 1 zinc ion per subunit.</text>
</comment>